<evidence type="ECO:0000313" key="2">
    <source>
        <dbReference type="EMBL" id="KJA20570.1"/>
    </source>
</evidence>
<reference evidence="3" key="1">
    <citation type="submission" date="2014-04" db="EMBL/GenBank/DDBJ databases">
        <title>Evolutionary Origins and Diversification of the Mycorrhizal Mutualists.</title>
        <authorList>
            <consortium name="DOE Joint Genome Institute"/>
            <consortium name="Mycorrhizal Genomics Consortium"/>
            <person name="Kohler A."/>
            <person name="Kuo A."/>
            <person name="Nagy L.G."/>
            <person name="Floudas D."/>
            <person name="Copeland A."/>
            <person name="Barry K.W."/>
            <person name="Cichocki N."/>
            <person name="Veneault-Fourrey C."/>
            <person name="LaButti K."/>
            <person name="Lindquist E.A."/>
            <person name="Lipzen A."/>
            <person name="Lundell T."/>
            <person name="Morin E."/>
            <person name="Murat C."/>
            <person name="Riley R."/>
            <person name="Ohm R."/>
            <person name="Sun H."/>
            <person name="Tunlid A."/>
            <person name="Henrissat B."/>
            <person name="Grigoriev I.V."/>
            <person name="Hibbett D.S."/>
            <person name="Martin F."/>
        </authorList>
    </citation>
    <scope>NUCLEOTIDE SEQUENCE [LARGE SCALE GENOMIC DNA]</scope>
    <source>
        <strain evidence="3">FD-334 SS-4</strain>
    </source>
</reference>
<feature type="region of interest" description="Disordered" evidence="1">
    <location>
        <begin position="47"/>
        <end position="79"/>
    </location>
</feature>
<keyword evidence="3" id="KW-1185">Reference proteome</keyword>
<proteinExistence type="predicted"/>
<feature type="compositionally biased region" description="Polar residues" evidence="1">
    <location>
        <begin position="47"/>
        <end position="63"/>
    </location>
</feature>
<gene>
    <name evidence="2" type="ORF">HYPSUDRAFT_43081</name>
</gene>
<feature type="region of interest" description="Disordered" evidence="1">
    <location>
        <begin position="704"/>
        <end position="761"/>
    </location>
</feature>
<feature type="compositionally biased region" description="Low complexity" evidence="1">
    <location>
        <begin position="13"/>
        <end position="34"/>
    </location>
</feature>
<evidence type="ECO:0000313" key="3">
    <source>
        <dbReference type="Proteomes" id="UP000054270"/>
    </source>
</evidence>
<feature type="compositionally biased region" description="Basic and acidic residues" evidence="1">
    <location>
        <begin position="64"/>
        <end position="77"/>
    </location>
</feature>
<feature type="region of interest" description="Disordered" evidence="1">
    <location>
        <begin position="914"/>
        <end position="977"/>
    </location>
</feature>
<feature type="region of interest" description="Disordered" evidence="1">
    <location>
        <begin position="1"/>
        <end position="35"/>
    </location>
</feature>
<accession>A0A0D2PKV2</accession>
<organism evidence="2 3">
    <name type="scientific">Hypholoma sublateritium (strain FD-334 SS-4)</name>
    <dbReference type="NCBI Taxonomy" id="945553"/>
    <lineage>
        <taxon>Eukaryota</taxon>
        <taxon>Fungi</taxon>
        <taxon>Dikarya</taxon>
        <taxon>Basidiomycota</taxon>
        <taxon>Agaricomycotina</taxon>
        <taxon>Agaricomycetes</taxon>
        <taxon>Agaricomycetidae</taxon>
        <taxon>Agaricales</taxon>
        <taxon>Agaricineae</taxon>
        <taxon>Strophariaceae</taxon>
        <taxon>Hypholoma</taxon>
    </lineage>
</organism>
<evidence type="ECO:0000256" key="1">
    <source>
        <dbReference type="SAM" id="MobiDB-lite"/>
    </source>
</evidence>
<sequence length="1033" mass="108470">MPTFLTPYPPTLSPTSELQALSGSSLSSTSNASSKYFDRVSRESSSSAYLTDVTPPSITPSHTNFDREHGKPVHDDSISSDPLIGPFKRLFASRILRERKAVDAHVDDDAGYTTDCETENTPLLDAVDAVQARLKQAAPTVNTQRALKIMEQHTNTASNALDLLDEPLSAPSMPAMKATINKAEEVLEDWSGEFDLSETNIKDTIPTPLPEETGPTPTQNISFPTTKDQIWHNFAANEFEKAFHEGVAEDAGRSFFPDEIKLHPAGTFAFGTGGISGWREEPEPISAAPVPQNALSPSMPPTPVLRPLDESWEASSLLLNSPSLVFDSSASISQMLISPQNLDAGPIASSPGVLDISYINPNSPFNSPLMAISTLMFSARRPQPTIGDVLNGVQNLDLPALLRLEIAATMASQRLQTAAATLAEEGARVGLGLDIAPSQLPESTFPSCNSFPSIYSLPSWTGPATSTPPLPASASMDTASSVTAASIYLDAEDLSAMVDASATETHAALSVIAEETSPGLAATESAAQIVGLGLGALAESTLQSSASISRLHSAQPHADVGPSASTSLTDMMGPYHSSVGHRSYSVIESSGIFDGFNDISLISDNSTASIDSGIEPLGVLPDMAFLEPRRFAPGVENWLLMCSEIEPLAPLEVEIISNSPVASFVNVESACSSASEIEPFGVLSDRRSVCRIFARPAISAVLNPPPPLDARLPPRTAGAPRLRRQSQLRESFVASDLEGGERDPRSPVASSPSPSPAPDAAIDAVARPLPASASAGSCASTVGRRGLKSSKSAEGLGMGLPSELASLPPRQREVTACGLDTASLMSTAEECLDLSRLAASPTSSAGSPNVMVSEERRGTRVFFKIPRFARRTLYAIPEAASPLSSSAAAASPRSAGSSPLGRSLSAAWSDLASRLRSPGKSSGTPRFPATPLPSAPLAGPSGDAPAATVAAPTPLSSASPPNTSCLPQPPRLVPRQPRTPWLARLSRGSLSPAPPQTDGPRSPGMIEHLDAPRNRAPKRAMAGRFVRKLQMLF</sequence>
<name>A0A0D2PKV2_HYPSF</name>
<feature type="compositionally biased region" description="Low complexity" evidence="1">
    <location>
        <begin position="746"/>
        <end position="761"/>
    </location>
</feature>
<feature type="compositionally biased region" description="Low complexity" evidence="1">
    <location>
        <begin position="940"/>
        <end position="966"/>
    </location>
</feature>
<feature type="region of interest" description="Disordered" evidence="1">
    <location>
        <begin position="884"/>
        <end position="903"/>
    </location>
</feature>
<feature type="region of interest" description="Disordered" evidence="1">
    <location>
        <begin position="773"/>
        <end position="807"/>
    </location>
</feature>
<dbReference type="AlphaFoldDB" id="A0A0D2PKV2"/>
<dbReference type="OrthoDB" id="3071536at2759"/>
<dbReference type="Proteomes" id="UP000054270">
    <property type="component" value="Unassembled WGS sequence"/>
</dbReference>
<dbReference type="EMBL" id="KN817566">
    <property type="protein sequence ID" value="KJA20570.1"/>
    <property type="molecule type" value="Genomic_DNA"/>
</dbReference>
<protein>
    <submittedName>
        <fullName evidence="2">Uncharacterized protein</fullName>
    </submittedName>
</protein>